<dbReference type="Pfam" id="PF13412">
    <property type="entry name" value="HTH_24"/>
    <property type="match status" value="1"/>
</dbReference>
<keyword evidence="6" id="KW-1185">Reference proteome</keyword>
<dbReference type="EMBL" id="JBHMDM010000004">
    <property type="protein sequence ID" value="MFB9376706.1"/>
    <property type="molecule type" value="Genomic_DNA"/>
</dbReference>
<dbReference type="InterPro" id="IPR019888">
    <property type="entry name" value="Tscrpt_reg_AsnC-like"/>
</dbReference>
<dbReference type="SMART" id="SM00344">
    <property type="entry name" value="HTH_ASNC"/>
    <property type="match status" value="1"/>
</dbReference>
<reference evidence="5 6" key="1">
    <citation type="submission" date="2024-09" db="EMBL/GenBank/DDBJ databases">
        <authorList>
            <person name="Sun Q."/>
            <person name="Mori K."/>
        </authorList>
    </citation>
    <scope>NUCLEOTIDE SEQUENCE [LARGE SCALE GENOMIC DNA]</scope>
    <source>
        <strain evidence="5 6">TISTR 1856</strain>
    </source>
</reference>
<dbReference type="RefSeq" id="WP_380135917.1">
    <property type="nucleotide sequence ID" value="NZ_JBHLUI010000003.1"/>
</dbReference>
<accession>A0ABV5LRM7</accession>
<dbReference type="SUPFAM" id="SSF54909">
    <property type="entry name" value="Dimeric alpha+beta barrel"/>
    <property type="match status" value="1"/>
</dbReference>
<dbReference type="CDD" id="cd00090">
    <property type="entry name" value="HTH_ARSR"/>
    <property type="match status" value="1"/>
</dbReference>
<name>A0ABV5LRM7_9ACTN</name>
<gene>
    <name evidence="5" type="ORF">ACFFVI_06965</name>
</gene>
<sequence>MRDLDSIDLAILGELQRDGRLSNQDLADAVGLSPSPCLRRVRRLEAEGVITGYTALVDPTAVGLSITAFVQIRLDRHNETAIESAEAAIREIPEVTEAFILAGDHDYLLKITVESFQAYERLLKTRLRRIPALTSMDTTFAFGTTKPLTPLQVPRGDRPGPRRE</sequence>
<keyword evidence="2" id="KW-0238">DNA-binding</keyword>
<dbReference type="InterPro" id="IPR036390">
    <property type="entry name" value="WH_DNA-bd_sf"/>
</dbReference>
<dbReference type="InterPro" id="IPR000485">
    <property type="entry name" value="AsnC-type_HTH_dom"/>
</dbReference>
<evidence type="ECO:0000256" key="3">
    <source>
        <dbReference type="ARBA" id="ARBA00023163"/>
    </source>
</evidence>
<dbReference type="Proteomes" id="UP001589748">
    <property type="component" value="Unassembled WGS sequence"/>
</dbReference>
<evidence type="ECO:0000256" key="2">
    <source>
        <dbReference type="ARBA" id="ARBA00023125"/>
    </source>
</evidence>
<dbReference type="PANTHER" id="PTHR30154">
    <property type="entry name" value="LEUCINE-RESPONSIVE REGULATORY PROTEIN"/>
    <property type="match status" value="1"/>
</dbReference>
<protein>
    <submittedName>
        <fullName evidence="5">Lrp/AsnC family transcriptional regulator</fullName>
    </submittedName>
</protein>
<keyword evidence="3" id="KW-0804">Transcription</keyword>
<evidence type="ECO:0000313" key="6">
    <source>
        <dbReference type="Proteomes" id="UP001589748"/>
    </source>
</evidence>
<dbReference type="PANTHER" id="PTHR30154:SF34">
    <property type="entry name" value="TRANSCRIPTIONAL REGULATOR AZLB"/>
    <property type="match status" value="1"/>
</dbReference>
<dbReference type="Gene3D" id="3.30.70.920">
    <property type="match status" value="1"/>
</dbReference>
<dbReference type="InterPro" id="IPR019885">
    <property type="entry name" value="Tscrpt_reg_HTH_AsnC-type_CS"/>
</dbReference>
<evidence type="ECO:0000313" key="5">
    <source>
        <dbReference type="EMBL" id="MFB9376706.1"/>
    </source>
</evidence>
<dbReference type="InterPro" id="IPR011991">
    <property type="entry name" value="ArsR-like_HTH"/>
</dbReference>
<comment type="caution">
    <text evidence="5">The sequence shown here is derived from an EMBL/GenBank/DDBJ whole genome shotgun (WGS) entry which is preliminary data.</text>
</comment>
<dbReference type="InterPro" id="IPR019887">
    <property type="entry name" value="Tscrpt_reg_AsnC/Lrp_C"/>
</dbReference>
<keyword evidence="1" id="KW-0805">Transcription regulation</keyword>
<dbReference type="InterPro" id="IPR036388">
    <property type="entry name" value="WH-like_DNA-bd_sf"/>
</dbReference>
<feature type="domain" description="HTH asnC-type" evidence="4">
    <location>
        <begin position="4"/>
        <end position="65"/>
    </location>
</feature>
<dbReference type="PRINTS" id="PR00033">
    <property type="entry name" value="HTHASNC"/>
</dbReference>
<dbReference type="SUPFAM" id="SSF46785">
    <property type="entry name" value="Winged helix' DNA-binding domain"/>
    <property type="match status" value="1"/>
</dbReference>
<dbReference type="PROSITE" id="PS00519">
    <property type="entry name" value="HTH_ASNC_1"/>
    <property type="match status" value="1"/>
</dbReference>
<proteinExistence type="predicted"/>
<evidence type="ECO:0000259" key="4">
    <source>
        <dbReference type="PROSITE" id="PS50956"/>
    </source>
</evidence>
<dbReference type="Pfam" id="PF01037">
    <property type="entry name" value="AsnC_trans_reg"/>
    <property type="match status" value="1"/>
</dbReference>
<evidence type="ECO:0000256" key="1">
    <source>
        <dbReference type="ARBA" id="ARBA00023015"/>
    </source>
</evidence>
<organism evidence="5 6">
    <name type="scientific">Kineococcus gynurae</name>
    <dbReference type="NCBI Taxonomy" id="452979"/>
    <lineage>
        <taxon>Bacteria</taxon>
        <taxon>Bacillati</taxon>
        <taxon>Actinomycetota</taxon>
        <taxon>Actinomycetes</taxon>
        <taxon>Kineosporiales</taxon>
        <taxon>Kineosporiaceae</taxon>
        <taxon>Kineococcus</taxon>
    </lineage>
</organism>
<dbReference type="PROSITE" id="PS50956">
    <property type="entry name" value="HTH_ASNC_2"/>
    <property type="match status" value="1"/>
</dbReference>
<dbReference type="Gene3D" id="1.10.10.10">
    <property type="entry name" value="Winged helix-like DNA-binding domain superfamily/Winged helix DNA-binding domain"/>
    <property type="match status" value="1"/>
</dbReference>
<dbReference type="InterPro" id="IPR011008">
    <property type="entry name" value="Dimeric_a/b-barrel"/>
</dbReference>